<dbReference type="PIR" id="A85910">
    <property type="entry name" value="A85910"/>
</dbReference>
<gene>
    <name evidence="2" type="ordered locus">Z3926</name>
</gene>
<dbReference type="Pfam" id="PF20350">
    <property type="entry name" value="DUF6645"/>
    <property type="match status" value="1"/>
</dbReference>
<feature type="domain" description="DUF6645" evidence="1">
    <location>
        <begin position="8"/>
        <end position="118"/>
    </location>
</feature>
<name>Q8X410_ECO57</name>
<accession>Q8X410</accession>
<evidence type="ECO:0000259" key="1">
    <source>
        <dbReference type="Pfam" id="PF20350"/>
    </source>
</evidence>
<evidence type="ECO:0000313" key="2">
    <source>
        <dbReference type="EMBL" id="AAG57741.1"/>
    </source>
</evidence>
<dbReference type="KEGG" id="ece:Z3926"/>
<organism evidence="2 3">
    <name type="scientific">Escherichia coli O157:H7</name>
    <dbReference type="NCBI Taxonomy" id="83334"/>
    <lineage>
        <taxon>Bacteria</taxon>
        <taxon>Pseudomonadati</taxon>
        <taxon>Pseudomonadota</taxon>
        <taxon>Gammaproteobacteria</taxon>
        <taxon>Enterobacterales</taxon>
        <taxon>Enterobacteriaceae</taxon>
        <taxon>Escherichia</taxon>
    </lineage>
</organism>
<sequence length="157" mass="16724">MDDAITLLTQGGRLTCKFRLSGALTNNQFGLGIYLYTDAPVPDGVAMTGTGNPFLMSYFTQTTDGRVNLMHHRKAGNTKLGEFGDYGNDWQTLELVFTAGSAMVTPKLNGVAGPAFQVIKDSLTLGLNALTLTDVTKNAAYGVEIESLMLEINAPAA</sequence>
<proteinExistence type="predicted"/>
<evidence type="ECO:0000313" key="3">
    <source>
        <dbReference type="Proteomes" id="UP000002519"/>
    </source>
</evidence>
<dbReference type="EMBL" id="AE005174">
    <property type="protein sequence ID" value="AAG57741.1"/>
    <property type="molecule type" value="Genomic_DNA"/>
</dbReference>
<protein>
    <recommendedName>
        <fullName evidence="1">DUF6645 domain-containing protein</fullName>
    </recommendedName>
</protein>
<dbReference type="AlphaFoldDB" id="Q8X410"/>
<dbReference type="InterPro" id="IPR046587">
    <property type="entry name" value="DUF6645"/>
</dbReference>
<reference evidence="2 3" key="1">
    <citation type="journal article" date="2001" name="Nature">
        <title>Genome sequence of enterohaemorrhagic Escherichia coli O157:H7.</title>
        <authorList>
            <person name="Perna N.T."/>
            <person name="Plunkett G.III."/>
            <person name="Burland V."/>
            <person name="Mau B."/>
            <person name="Glasner J.D."/>
            <person name="Rose D.J."/>
            <person name="Mayhew G.F."/>
            <person name="Evans P.S."/>
            <person name="Gregor J."/>
            <person name="Kirkpatrick H.A."/>
            <person name="Posfai G."/>
            <person name="Hackett J."/>
            <person name="Klink S."/>
            <person name="Boutin A."/>
            <person name="Shao Y."/>
            <person name="Miller L."/>
            <person name="Grotbeck E.J."/>
            <person name="Davis N.W."/>
            <person name="Lim A."/>
            <person name="Dimalanta E."/>
            <person name="Potamousis K."/>
            <person name="Apodaca J."/>
            <person name="Anantharaman T.S."/>
            <person name="Lin J."/>
            <person name="Yen G."/>
            <person name="Schwartz D.C."/>
            <person name="Welch R.A."/>
            <person name="Blattner F.R."/>
        </authorList>
    </citation>
    <scope>NUCLEOTIDE SEQUENCE [LARGE SCALE GENOMIC DNA]</scope>
    <source>
        <strain evidence="3">O157:H7 / EDL933 / ATCC 700927 / EHEC</strain>
    </source>
</reference>
<dbReference type="Proteomes" id="UP000002519">
    <property type="component" value="Chromosome"/>
</dbReference>